<dbReference type="GO" id="GO:0005840">
    <property type="term" value="C:ribosome"/>
    <property type="evidence" value="ECO:0007669"/>
    <property type="project" value="UniProtKB-KW"/>
</dbReference>
<sequence length="139" mass="15293">MRKYELTYIVKPDLDASARAALLERVNGFVTSEGGAVVETTPWGLRQLAYPIRNYREGYYVFSVIELEAVSLARIEQRLRLMEDIIRYLLVRADEHGGAMPSAAGAMGAAEVTPQDAPEPSAPSENDQRIALTEPSANP</sequence>
<dbReference type="Proteomes" id="UP000230790">
    <property type="component" value="Unassembled WGS sequence"/>
</dbReference>
<feature type="compositionally biased region" description="Low complexity" evidence="9">
    <location>
        <begin position="101"/>
        <end position="110"/>
    </location>
</feature>
<evidence type="ECO:0000256" key="6">
    <source>
        <dbReference type="ARBA" id="ARBA00035104"/>
    </source>
</evidence>
<name>A0A2M8QBN4_9CHLR</name>
<evidence type="ECO:0000256" key="5">
    <source>
        <dbReference type="ARBA" id="ARBA00023274"/>
    </source>
</evidence>
<dbReference type="InterPro" id="IPR020815">
    <property type="entry name" value="Ribosomal_bS6_CS"/>
</dbReference>
<dbReference type="Pfam" id="PF01250">
    <property type="entry name" value="Ribosomal_S6"/>
    <property type="match status" value="1"/>
</dbReference>
<comment type="function">
    <text evidence="6 8">Binds together with bS18 to 16S ribosomal RNA.</text>
</comment>
<accession>A0A2M8QBN4</accession>
<keyword evidence="5 8" id="KW-0687">Ribonucleoprotein</keyword>
<comment type="similarity">
    <text evidence="1 8">Belongs to the bacterial ribosomal protein bS6 family.</text>
</comment>
<dbReference type="GO" id="GO:1990904">
    <property type="term" value="C:ribonucleoprotein complex"/>
    <property type="evidence" value="ECO:0007669"/>
    <property type="project" value="UniProtKB-KW"/>
</dbReference>
<dbReference type="SUPFAM" id="SSF54995">
    <property type="entry name" value="Ribosomal protein S6"/>
    <property type="match status" value="1"/>
</dbReference>
<evidence type="ECO:0000256" key="1">
    <source>
        <dbReference type="ARBA" id="ARBA00009512"/>
    </source>
</evidence>
<dbReference type="InterPro" id="IPR020814">
    <property type="entry name" value="Ribosomal_S6_plastid/chlpt"/>
</dbReference>
<proteinExistence type="inferred from homology"/>
<dbReference type="PROSITE" id="PS01048">
    <property type="entry name" value="RIBOSOMAL_S6"/>
    <property type="match status" value="1"/>
</dbReference>
<dbReference type="GO" id="GO:0070181">
    <property type="term" value="F:small ribosomal subunit rRNA binding"/>
    <property type="evidence" value="ECO:0007669"/>
    <property type="project" value="TreeGrafter"/>
</dbReference>
<organism evidence="10 11">
    <name type="scientific">Candidatus Thermofonsia Clade 3 bacterium</name>
    <dbReference type="NCBI Taxonomy" id="2364212"/>
    <lineage>
        <taxon>Bacteria</taxon>
        <taxon>Bacillati</taxon>
        <taxon>Chloroflexota</taxon>
        <taxon>Candidatus Thermofontia</taxon>
        <taxon>Candidatus Thermofonsia Clade 3</taxon>
    </lineage>
</organism>
<keyword evidence="3 8" id="KW-0694">RNA-binding</keyword>
<evidence type="ECO:0000313" key="10">
    <source>
        <dbReference type="EMBL" id="PJF47223.1"/>
    </source>
</evidence>
<dbReference type="GO" id="GO:0005737">
    <property type="term" value="C:cytoplasm"/>
    <property type="evidence" value="ECO:0007669"/>
    <property type="project" value="UniProtKB-ARBA"/>
</dbReference>
<dbReference type="GO" id="GO:0003735">
    <property type="term" value="F:structural constituent of ribosome"/>
    <property type="evidence" value="ECO:0007669"/>
    <property type="project" value="InterPro"/>
</dbReference>
<dbReference type="CDD" id="cd00473">
    <property type="entry name" value="bS6"/>
    <property type="match status" value="1"/>
</dbReference>
<evidence type="ECO:0000256" key="3">
    <source>
        <dbReference type="ARBA" id="ARBA00022884"/>
    </source>
</evidence>
<keyword evidence="2 8" id="KW-0699">rRNA-binding</keyword>
<dbReference type="InterPro" id="IPR014717">
    <property type="entry name" value="Transl_elong_EF1B/ribsomal_bS6"/>
</dbReference>
<evidence type="ECO:0000256" key="9">
    <source>
        <dbReference type="SAM" id="MobiDB-lite"/>
    </source>
</evidence>
<dbReference type="HAMAP" id="MF_00360">
    <property type="entry name" value="Ribosomal_bS6"/>
    <property type="match status" value="1"/>
</dbReference>
<dbReference type="NCBIfam" id="TIGR00166">
    <property type="entry name" value="S6"/>
    <property type="match status" value="1"/>
</dbReference>
<protein>
    <recommendedName>
        <fullName evidence="7 8">Small ribosomal subunit protein bS6</fullName>
    </recommendedName>
</protein>
<dbReference type="Gene3D" id="3.30.70.60">
    <property type="match status" value="1"/>
</dbReference>
<dbReference type="EMBL" id="PGTN01000060">
    <property type="protein sequence ID" value="PJF47223.1"/>
    <property type="molecule type" value="Genomic_DNA"/>
</dbReference>
<feature type="region of interest" description="Disordered" evidence="9">
    <location>
        <begin position="101"/>
        <end position="139"/>
    </location>
</feature>
<comment type="caution">
    <text evidence="10">The sequence shown here is derived from an EMBL/GenBank/DDBJ whole genome shotgun (WGS) entry which is preliminary data.</text>
</comment>
<dbReference type="PANTHER" id="PTHR21011:SF1">
    <property type="entry name" value="SMALL RIBOSOMAL SUBUNIT PROTEIN BS6M"/>
    <property type="match status" value="1"/>
</dbReference>
<dbReference type="GO" id="GO:0006412">
    <property type="term" value="P:translation"/>
    <property type="evidence" value="ECO:0007669"/>
    <property type="project" value="UniProtKB-UniRule"/>
</dbReference>
<dbReference type="PANTHER" id="PTHR21011">
    <property type="entry name" value="MITOCHONDRIAL 28S RIBOSOMAL PROTEIN S6"/>
    <property type="match status" value="1"/>
</dbReference>
<dbReference type="InterPro" id="IPR035980">
    <property type="entry name" value="Ribosomal_bS6_sf"/>
</dbReference>
<dbReference type="InterPro" id="IPR000529">
    <property type="entry name" value="Ribosomal_bS6"/>
</dbReference>
<evidence type="ECO:0000256" key="4">
    <source>
        <dbReference type="ARBA" id="ARBA00022980"/>
    </source>
</evidence>
<gene>
    <name evidence="8 10" type="primary">rpsF</name>
    <name evidence="10" type="ORF">CUN48_09735</name>
</gene>
<evidence type="ECO:0000256" key="8">
    <source>
        <dbReference type="HAMAP-Rule" id="MF_00360"/>
    </source>
</evidence>
<evidence type="ECO:0000313" key="11">
    <source>
        <dbReference type="Proteomes" id="UP000230790"/>
    </source>
</evidence>
<dbReference type="AlphaFoldDB" id="A0A2M8QBN4"/>
<evidence type="ECO:0000256" key="7">
    <source>
        <dbReference type="ARBA" id="ARBA00035294"/>
    </source>
</evidence>
<evidence type="ECO:0000256" key="2">
    <source>
        <dbReference type="ARBA" id="ARBA00022730"/>
    </source>
</evidence>
<keyword evidence="4 8" id="KW-0689">Ribosomal protein</keyword>
<reference evidence="10 11" key="1">
    <citation type="submission" date="2017-11" db="EMBL/GenBank/DDBJ databases">
        <title>Evolution of Phototrophy in the Chloroflexi Phylum Driven by Horizontal Gene Transfer.</title>
        <authorList>
            <person name="Ward L.M."/>
            <person name="Hemp J."/>
            <person name="Shih P.M."/>
            <person name="Mcglynn S.E."/>
            <person name="Fischer W."/>
        </authorList>
    </citation>
    <scope>NUCLEOTIDE SEQUENCE [LARGE SCALE GENOMIC DNA]</scope>
    <source>
        <strain evidence="10">JP3_7</strain>
    </source>
</reference>